<dbReference type="InterPro" id="IPR000515">
    <property type="entry name" value="MetI-like"/>
</dbReference>
<keyword evidence="6 7" id="KW-0472">Membrane</keyword>
<dbReference type="InterPro" id="IPR035906">
    <property type="entry name" value="MetI-like_sf"/>
</dbReference>
<dbReference type="AlphaFoldDB" id="W7IJ03"/>
<evidence type="ECO:0000259" key="8">
    <source>
        <dbReference type="PROSITE" id="PS50928"/>
    </source>
</evidence>
<reference evidence="9 10" key="1">
    <citation type="journal article" date="2014" name="Genome Announc.">
        <title>Draft Genome Sequence of the Antitrypanosomally Active Sponge-Associated Bacterium Actinokineospora sp. Strain EG49.</title>
        <authorList>
            <person name="Harjes J."/>
            <person name="Ryu T."/>
            <person name="Abdelmohsen U.R."/>
            <person name="Moitinho-Silva L."/>
            <person name="Horn H."/>
            <person name="Ravasi T."/>
            <person name="Hentschel U."/>
        </authorList>
    </citation>
    <scope>NUCLEOTIDE SEQUENCE [LARGE SCALE GENOMIC DNA]</scope>
    <source>
        <strain evidence="9 10">EG49</strain>
    </source>
</reference>
<evidence type="ECO:0000256" key="5">
    <source>
        <dbReference type="ARBA" id="ARBA00022989"/>
    </source>
</evidence>
<comment type="similarity">
    <text evidence="7">Belongs to the binding-protein-dependent transport system permease family.</text>
</comment>
<evidence type="ECO:0000256" key="6">
    <source>
        <dbReference type="ARBA" id="ARBA00023136"/>
    </source>
</evidence>
<keyword evidence="3" id="KW-1003">Cell membrane</keyword>
<feature type="transmembrane region" description="Helical" evidence="7">
    <location>
        <begin position="184"/>
        <end position="207"/>
    </location>
</feature>
<feature type="transmembrane region" description="Helical" evidence="7">
    <location>
        <begin position="93"/>
        <end position="115"/>
    </location>
</feature>
<dbReference type="EMBL" id="AYXG01000166">
    <property type="protein sequence ID" value="EWC60218.1"/>
    <property type="molecule type" value="Genomic_DNA"/>
</dbReference>
<dbReference type="Proteomes" id="UP000019277">
    <property type="component" value="Unassembled WGS sequence"/>
</dbReference>
<dbReference type="OrthoDB" id="5458199at2"/>
<accession>A0A8E2WX22</accession>
<name>W7IJ03_9PSEU</name>
<dbReference type="STRING" id="909613.UO65_4464"/>
<feature type="transmembrane region" description="Helical" evidence="7">
    <location>
        <begin position="121"/>
        <end position="140"/>
    </location>
</feature>
<evidence type="ECO:0000256" key="7">
    <source>
        <dbReference type="RuleBase" id="RU363032"/>
    </source>
</evidence>
<dbReference type="PANTHER" id="PTHR30151:SF0">
    <property type="entry name" value="ABC TRANSPORTER PERMEASE PROTEIN MJ0413-RELATED"/>
    <property type="match status" value="1"/>
</dbReference>
<evidence type="ECO:0000256" key="1">
    <source>
        <dbReference type="ARBA" id="ARBA00004651"/>
    </source>
</evidence>
<organism evidence="9 10">
    <name type="scientific">Actinokineospora spheciospongiae</name>
    <dbReference type="NCBI Taxonomy" id="909613"/>
    <lineage>
        <taxon>Bacteria</taxon>
        <taxon>Bacillati</taxon>
        <taxon>Actinomycetota</taxon>
        <taxon>Actinomycetes</taxon>
        <taxon>Pseudonocardiales</taxon>
        <taxon>Pseudonocardiaceae</taxon>
        <taxon>Actinokineospora</taxon>
    </lineage>
</organism>
<dbReference type="Gene3D" id="1.10.3720.10">
    <property type="entry name" value="MetI-like"/>
    <property type="match status" value="1"/>
</dbReference>
<sequence>MRDALLRVCGAACVLLVWEAAGRSGLFLDGYLPPPSQVFPQVVHLLGDPEFLLGVVATVLSWAIGLLIATVVAVPLGLLLAARPLARAASRAVVEFLRPIPTVAMVPLAVVAVGGGPETKIGLTAFAALWPVLFTTMYAYDEVEPLLVDTARAFGLSRSRVALRVALPSVAPFVLTGVRLSAAIALSVLVGVEMLTGTSGGIGEFILLASSGATRMDRVLAAVVVAGVLGYLINEGLERAQVRWFGWRGAEVGAG</sequence>
<dbReference type="PANTHER" id="PTHR30151">
    <property type="entry name" value="ALKANE SULFONATE ABC TRANSPORTER-RELATED, MEMBRANE SUBUNIT"/>
    <property type="match status" value="1"/>
</dbReference>
<keyword evidence="10" id="KW-1185">Reference proteome</keyword>
<dbReference type="PROSITE" id="PS50928">
    <property type="entry name" value="ABC_TM1"/>
    <property type="match status" value="1"/>
</dbReference>
<keyword evidence="5 7" id="KW-1133">Transmembrane helix</keyword>
<dbReference type="SUPFAM" id="SSF161098">
    <property type="entry name" value="MetI-like"/>
    <property type="match status" value="1"/>
</dbReference>
<dbReference type="RefSeq" id="WP_052021532.1">
    <property type="nucleotide sequence ID" value="NZ_AYXG01000166.1"/>
</dbReference>
<feature type="transmembrane region" description="Helical" evidence="7">
    <location>
        <begin position="51"/>
        <end position="81"/>
    </location>
</feature>
<dbReference type="Pfam" id="PF00528">
    <property type="entry name" value="BPD_transp_1"/>
    <property type="match status" value="1"/>
</dbReference>
<evidence type="ECO:0000313" key="9">
    <source>
        <dbReference type="EMBL" id="EWC60218.1"/>
    </source>
</evidence>
<evidence type="ECO:0000256" key="3">
    <source>
        <dbReference type="ARBA" id="ARBA00022475"/>
    </source>
</evidence>
<keyword evidence="4 7" id="KW-0812">Transmembrane</keyword>
<proteinExistence type="inferred from homology"/>
<dbReference type="GO" id="GO:0005886">
    <property type="term" value="C:plasma membrane"/>
    <property type="evidence" value="ECO:0007669"/>
    <property type="project" value="UniProtKB-SubCell"/>
</dbReference>
<comment type="caution">
    <text evidence="9">The sequence shown here is derived from an EMBL/GenBank/DDBJ whole genome shotgun (WGS) entry which is preliminary data.</text>
</comment>
<comment type="subcellular location">
    <subcellularLocation>
        <location evidence="1 7">Cell membrane</location>
        <topology evidence="1 7">Multi-pass membrane protein</topology>
    </subcellularLocation>
</comment>
<evidence type="ECO:0000256" key="4">
    <source>
        <dbReference type="ARBA" id="ARBA00022692"/>
    </source>
</evidence>
<keyword evidence="2 7" id="KW-0813">Transport</keyword>
<feature type="transmembrane region" description="Helical" evidence="7">
    <location>
        <begin position="161"/>
        <end position="178"/>
    </location>
</feature>
<evidence type="ECO:0000313" key="10">
    <source>
        <dbReference type="Proteomes" id="UP000019277"/>
    </source>
</evidence>
<dbReference type="GO" id="GO:0055085">
    <property type="term" value="P:transmembrane transport"/>
    <property type="evidence" value="ECO:0007669"/>
    <property type="project" value="InterPro"/>
</dbReference>
<accession>W7IJ03</accession>
<feature type="domain" description="ABC transmembrane type-1" evidence="8">
    <location>
        <begin position="55"/>
        <end position="237"/>
    </location>
</feature>
<dbReference type="CDD" id="cd06261">
    <property type="entry name" value="TM_PBP2"/>
    <property type="match status" value="1"/>
</dbReference>
<evidence type="ECO:0000256" key="2">
    <source>
        <dbReference type="ARBA" id="ARBA00022448"/>
    </source>
</evidence>
<dbReference type="eggNOG" id="COG0600">
    <property type="taxonomic scope" value="Bacteria"/>
</dbReference>
<gene>
    <name evidence="9" type="ORF">UO65_4464</name>
</gene>
<protein>
    <submittedName>
        <fullName evidence="9">Alkanesulfonates transport system permease protein</fullName>
    </submittedName>
</protein>